<dbReference type="PANTHER" id="PTHR46199">
    <property type="entry name" value="RAC GTPASE-ACTIVATING PROTEIN 1"/>
    <property type="match status" value="1"/>
</dbReference>
<feature type="compositionally biased region" description="Acidic residues" evidence="2">
    <location>
        <begin position="180"/>
        <end position="191"/>
    </location>
</feature>
<name>A0A3P7IZ91_STRVU</name>
<dbReference type="GO" id="GO:0005096">
    <property type="term" value="F:GTPase activator activity"/>
    <property type="evidence" value="ECO:0007669"/>
    <property type="project" value="TreeGrafter"/>
</dbReference>
<dbReference type="EMBL" id="UYYB01102213">
    <property type="protein sequence ID" value="VDM78520.1"/>
    <property type="molecule type" value="Genomic_DNA"/>
</dbReference>
<evidence type="ECO:0000313" key="4">
    <source>
        <dbReference type="Proteomes" id="UP000270094"/>
    </source>
</evidence>
<protein>
    <submittedName>
        <fullName evidence="3">Uncharacterized protein</fullName>
    </submittedName>
</protein>
<feature type="coiled-coil region" evidence="1">
    <location>
        <begin position="74"/>
        <end position="119"/>
    </location>
</feature>
<dbReference type="GO" id="GO:0051233">
    <property type="term" value="C:spindle midzone"/>
    <property type="evidence" value="ECO:0007669"/>
    <property type="project" value="TreeGrafter"/>
</dbReference>
<keyword evidence="1" id="KW-0175">Coiled coil</keyword>
<evidence type="ECO:0000256" key="1">
    <source>
        <dbReference type="SAM" id="Coils"/>
    </source>
</evidence>
<sequence>MEEAAPQSYSSSESRKVMQFYGAFAAEKDGPVSIPIKELLKIFEQMERMRLSWKAAEEKSAYFEEQYTKSSTELDTTITELRRCKAELKDARAQIRAQIAEINAQRADAEEMSQRLKLVSEYLKSDLERLPAEKSKQLDFLRNPELIRTHSKRVLREHYMEEGDTEETSMDYDVTGDTLDTLDELEEEHER</sequence>
<feature type="region of interest" description="Disordered" evidence="2">
    <location>
        <begin position="157"/>
        <end position="191"/>
    </location>
</feature>
<dbReference type="GO" id="GO:0000281">
    <property type="term" value="P:mitotic cytokinesis"/>
    <property type="evidence" value="ECO:0007669"/>
    <property type="project" value="TreeGrafter"/>
</dbReference>
<gene>
    <name evidence="3" type="ORF">SVUK_LOCUS13518</name>
</gene>
<dbReference type="GO" id="GO:0032154">
    <property type="term" value="C:cleavage furrow"/>
    <property type="evidence" value="ECO:0007669"/>
    <property type="project" value="TreeGrafter"/>
</dbReference>
<dbReference type="AlphaFoldDB" id="A0A3P7IZ91"/>
<dbReference type="GO" id="GO:0051256">
    <property type="term" value="P:mitotic spindle midzone assembly"/>
    <property type="evidence" value="ECO:0007669"/>
    <property type="project" value="TreeGrafter"/>
</dbReference>
<dbReference type="Proteomes" id="UP000270094">
    <property type="component" value="Unassembled WGS sequence"/>
</dbReference>
<dbReference type="GO" id="GO:0097149">
    <property type="term" value="C:centralspindlin complex"/>
    <property type="evidence" value="ECO:0007669"/>
    <property type="project" value="TreeGrafter"/>
</dbReference>
<proteinExistence type="predicted"/>
<accession>A0A3P7IZ91</accession>
<organism evidence="3 4">
    <name type="scientific">Strongylus vulgaris</name>
    <name type="common">Blood worm</name>
    <dbReference type="NCBI Taxonomy" id="40348"/>
    <lineage>
        <taxon>Eukaryota</taxon>
        <taxon>Metazoa</taxon>
        <taxon>Ecdysozoa</taxon>
        <taxon>Nematoda</taxon>
        <taxon>Chromadorea</taxon>
        <taxon>Rhabditida</taxon>
        <taxon>Rhabditina</taxon>
        <taxon>Rhabditomorpha</taxon>
        <taxon>Strongyloidea</taxon>
        <taxon>Strongylidae</taxon>
        <taxon>Strongylus</taxon>
    </lineage>
</organism>
<reference evidence="3 4" key="1">
    <citation type="submission" date="2018-11" db="EMBL/GenBank/DDBJ databases">
        <authorList>
            <consortium name="Pathogen Informatics"/>
        </authorList>
    </citation>
    <scope>NUCLEOTIDE SEQUENCE [LARGE SCALE GENOMIC DNA]</scope>
</reference>
<dbReference type="GO" id="GO:0007266">
    <property type="term" value="P:Rho protein signal transduction"/>
    <property type="evidence" value="ECO:0007669"/>
    <property type="project" value="TreeGrafter"/>
</dbReference>
<dbReference type="PANTHER" id="PTHR46199:SF3">
    <property type="entry name" value="RAC GTPASE-ACTIVATING PROTEIN 1"/>
    <property type="match status" value="1"/>
</dbReference>
<evidence type="ECO:0000313" key="3">
    <source>
        <dbReference type="EMBL" id="VDM78520.1"/>
    </source>
</evidence>
<dbReference type="OrthoDB" id="2218807at2759"/>
<evidence type="ECO:0000256" key="2">
    <source>
        <dbReference type="SAM" id="MobiDB-lite"/>
    </source>
</evidence>
<dbReference type="GO" id="GO:0030496">
    <property type="term" value="C:midbody"/>
    <property type="evidence" value="ECO:0007669"/>
    <property type="project" value="TreeGrafter"/>
</dbReference>
<keyword evidence="4" id="KW-1185">Reference proteome</keyword>
<dbReference type="GO" id="GO:0005634">
    <property type="term" value="C:nucleus"/>
    <property type="evidence" value="ECO:0007669"/>
    <property type="project" value="TreeGrafter"/>
</dbReference>